<feature type="compositionally biased region" description="Polar residues" evidence="6">
    <location>
        <begin position="20"/>
        <end position="29"/>
    </location>
</feature>
<dbReference type="STRING" id="10228.B3RRL4"/>
<dbReference type="GO" id="GO:0032588">
    <property type="term" value="C:trans-Golgi network membrane"/>
    <property type="evidence" value="ECO:0000318"/>
    <property type="project" value="GO_Central"/>
</dbReference>
<feature type="compositionally biased region" description="Polar residues" evidence="6">
    <location>
        <begin position="63"/>
        <end position="73"/>
    </location>
</feature>
<feature type="transmembrane region" description="Helical" evidence="5">
    <location>
        <begin position="219"/>
        <end position="241"/>
    </location>
</feature>
<dbReference type="GO" id="GO:0006887">
    <property type="term" value="P:exocytosis"/>
    <property type="evidence" value="ECO:0000318"/>
    <property type="project" value="GO_Central"/>
</dbReference>
<keyword evidence="8" id="KW-1185">Reference proteome</keyword>
<protein>
    <recommendedName>
        <fullName evidence="5">Secretory carrier-associated membrane protein</fullName>
        <shortName evidence="5">Secretory carrier membrane protein</shortName>
    </recommendedName>
</protein>
<evidence type="ECO:0000256" key="6">
    <source>
        <dbReference type="SAM" id="MobiDB-lite"/>
    </source>
</evidence>
<dbReference type="Proteomes" id="UP000009022">
    <property type="component" value="Unassembled WGS sequence"/>
</dbReference>
<feature type="transmembrane region" description="Helical" evidence="5">
    <location>
        <begin position="262"/>
        <end position="283"/>
    </location>
</feature>
<evidence type="ECO:0000313" key="7">
    <source>
        <dbReference type="EMBL" id="EDV26892.1"/>
    </source>
</evidence>
<dbReference type="RefSeq" id="XP_002110888.1">
    <property type="nucleotide sequence ID" value="XM_002110852.1"/>
</dbReference>
<dbReference type="KEGG" id="tad:TRIADDRAFT_54284"/>
<name>B3RRL4_TRIAD</name>
<dbReference type="EMBL" id="DS985243">
    <property type="protein sequence ID" value="EDV26892.1"/>
    <property type="molecule type" value="Genomic_DNA"/>
</dbReference>
<dbReference type="InterPro" id="IPR007273">
    <property type="entry name" value="SCAMP"/>
</dbReference>
<reference evidence="7 8" key="1">
    <citation type="journal article" date="2008" name="Nature">
        <title>The Trichoplax genome and the nature of placozoans.</title>
        <authorList>
            <person name="Srivastava M."/>
            <person name="Begovic E."/>
            <person name="Chapman J."/>
            <person name="Putnam N.H."/>
            <person name="Hellsten U."/>
            <person name="Kawashima T."/>
            <person name="Kuo A."/>
            <person name="Mitros T."/>
            <person name="Salamov A."/>
            <person name="Carpenter M.L."/>
            <person name="Signorovitch A.Y."/>
            <person name="Moreno M.A."/>
            <person name="Kamm K."/>
            <person name="Grimwood J."/>
            <person name="Schmutz J."/>
            <person name="Shapiro H."/>
            <person name="Grigoriev I.V."/>
            <person name="Buss L.W."/>
            <person name="Schierwater B."/>
            <person name="Dellaporta S.L."/>
            <person name="Rokhsar D.S."/>
        </authorList>
    </citation>
    <scope>NUCLEOTIDE SEQUENCE [LARGE SCALE GENOMIC DNA]</scope>
    <source>
        <strain evidence="7 8">Grell-BS-1999</strain>
    </source>
</reference>
<dbReference type="HOGENOM" id="CLU_066546_0_0_1"/>
<evidence type="ECO:0000256" key="2">
    <source>
        <dbReference type="ARBA" id="ARBA00022692"/>
    </source>
</evidence>
<feature type="compositionally biased region" description="Basic and acidic residues" evidence="6">
    <location>
        <begin position="116"/>
        <end position="128"/>
    </location>
</feature>
<keyword evidence="3 5" id="KW-1133">Transmembrane helix</keyword>
<accession>B3RRL4</accession>
<feature type="region of interest" description="Disordered" evidence="6">
    <location>
        <begin position="116"/>
        <end position="139"/>
    </location>
</feature>
<comment type="subcellular location">
    <subcellularLocation>
        <location evidence="1 5">Membrane</location>
        <topology evidence="1 5">Multi-pass membrane protein</topology>
    </subcellularLocation>
</comment>
<dbReference type="AlphaFoldDB" id="B3RRL4"/>
<dbReference type="CTD" id="6751581"/>
<dbReference type="Pfam" id="PF04144">
    <property type="entry name" value="SCAMP"/>
    <property type="match status" value="2"/>
</dbReference>
<dbReference type="GO" id="GO:0015031">
    <property type="term" value="P:protein transport"/>
    <property type="evidence" value="ECO:0007669"/>
    <property type="project" value="InterPro"/>
</dbReference>
<organism evidence="7 8">
    <name type="scientific">Trichoplax adhaerens</name>
    <name type="common">Trichoplax reptans</name>
    <dbReference type="NCBI Taxonomy" id="10228"/>
    <lineage>
        <taxon>Eukaryota</taxon>
        <taxon>Metazoa</taxon>
        <taxon>Placozoa</taxon>
        <taxon>Uniplacotomia</taxon>
        <taxon>Trichoplacea</taxon>
        <taxon>Trichoplacidae</taxon>
        <taxon>Trichoplax</taxon>
    </lineage>
</organism>
<comment type="caution">
    <text evidence="5">Lacks conserved residue(s) required for the propagation of feature annotation.</text>
</comment>
<dbReference type="OMA" id="FAYYVFL"/>
<dbReference type="PANTHER" id="PTHR10687:SF2">
    <property type="entry name" value="SECRETORY CARRIER-ASSOCIATED MEMBRANE PROTEIN"/>
    <property type="match status" value="1"/>
</dbReference>
<dbReference type="eggNOG" id="KOG3088">
    <property type="taxonomic scope" value="Eukaryota"/>
</dbReference>
<evidence type="ECO:0000256" key="5">
    <source>
        <dbReference type="RuleBase" id="RU363122"/>
    </source>
</evidence>
<feature type="transmembrane region" description="Helical" evidence="5">
    <location>
        <begin position="172"/>
        <end position="199"/>
    </location>
</feature>
<keyword evidence="5" id="KW-0813">Transport</keyword>
<dbReference type="PANTHER" id="PTHR10687">
    <property type="entry name" value="SECRETORY CARRIER-ASSOCIATED MEMBRANE PROTEIN SCAMP"/>
    <property type="match status" value="1"/>
</dbReference>
<feature type="compositionally biased region" description="Polar residues" evidence="6">
    <location>
        <begin position="44"/>
        <end position="56"/>
    </location>
</feature>
<dbReference type="GeneID" id="6751581"/>
<keyword evidence="4 5" id="KW-0472">Membrane</keyword>
<proteinExistence type="inferred from homology"/>
<sequence length="370" mass="40742">MADSNPFADSEGDNPFADPSITSHTTAAQSALEGRQNPFGENTVRASTMTASNSTVAREKSPATEQRTSSPGSRQEPKPEPAVMETKPADPPSYRETASAQVNDFYSREQELERKAAELKRKEDELKRSAGPADGARPNNFPPLPKKCCVQPCWYHDIGVDIPVEHQRLQRIIYYLWFAYVFLLMYNMICGIAGMVLGMDNGALNFALSIVWDDSSMNFMQFFFVFFFQIIFQCVWIIGPAGSGTCGFIGGAMALDKKQKPLAAMYFICAILATIITIIQVFILKRVHFIYRTTGGSVGKARSEWTQGAVQSDFVKDAVAGAAATAARNAVDNAGRTEYGANYSGNRLEVGVTIANFIFNEHQFLKINSV</sequence>
<evidence type="ECO:0000256" key="1">
    <source>
        <dbReference type="ARBA" id="ARBA00004141"/>
    </source>
</evidence>
<dbReference type="FunCoup" id="B3RRL4">
    <property type="interactions" value="2259"/>
</dbReference>
<dbReference type="GO" id="GO:0055038">
    <property type="term" value="C:recycling endosome membrane"/>
    <property type="evidence" value="ECO:0000318"/>
    <property type="project" value="GO_Central"/>
</dbReference>
<evidence type="ECO:0000256" key="3">
    <source>
        <dbReference type="ARBA" id="ARBA00022989"/>
    </source>
</evidence>
<evidence type="ECO:0000313" key="8">
    <source>
        <dbReference type="Proteomes" id="UP000009022"/>
    </source>
</evidence>
<dbReference type="PhylomeDB" id="B3RRL4"/>
<dbReference type="OrthoDB" id="242866at2759"/>
<keyword evidence="2 5" id="KW-0812">Transmembrane</keyword>
<feature type="region of interest" description="Disordered" evidence="6">
    <location>
        <begin position="1"/>
        <end position="104"/>
    </location>
</feature>
<evidence type="ECO:0000256" key="4">
    <source>
        <dbReference type="ARBA" id="ARBA00023136"/>
    </source>
</evidence>
<dbReference type="InParanoid" id="B3RRL4"/>
<comment type="similarity">
    <text evidence="5">Belongs to the SCAMP family.</text>
</comment>
<gene>
    <name evidence="7" type="ORF">TRIADDRAFT_54284</name>
</gene>